<evidence type="ECO:0000256" key="1">
    <source>
        <dbReference type="ARBA" id="ARBA00022723"/>
    </source>
</evidence>
<keyword evidence="2 4" id="KW-0863">Zinc-finger</keyword>
<dbReference type="PROSITE" id="PS50865">
    <property type="entry name" value="ZF_MYND_2"/>
    <property type="match status" value="1"/>
</dbReference>
<dbReference type="GO" id="GO:0008270">
    <property type="term" value="F:zinc ion binding"/>
    <property type="evidence" value="ECO:0007669"/>
    <property type="project" value="UniProtKB-KW"/>
</dbReference>
<protein>
    <recommendedName>
        <fullName evidence="5">MYND-type domain-containing protein</fullName>
    </recommendedName>
</protein>
<evidence type="ECO:0000256" key="2">
    <source>
        <dbReference type="ARBA" id="ARBA00022771"/>
    </source>
</evidence>
<dbReference type="SUPFAM" id="SSF144232">
    <property type="entry name" value="HIT/MYND zinc finger-like"/>
    <property type="match status" value="1"/>
</dbReference>
<dbReference type="KEGG" id="mrr:Moror_10243"/>
<keyword evidence="3" id="KW-0862">Zinc</keyword>
<gene>
    <name evidence="6" type="ORF">Moror_10243</name>
</gene>
<evidence type="ECO:0000259" key="5">
    <source>
        <dbReference type="PROSITE" id="PS50865"/>
    </source>
</evidence>
<dbReference type="OrthoDB" id="432970at2759"/>
<evidence type="ECO:0000256" key="3">
    <source>
        <dbReference type="ARBA" id="ARBA00022833"/>
    </source>
</evidence>
<dbReference type="HOGENOM" id="CLU_028904_0_0_1"/>
<keyword evidence="7" id="KW-1185">Reference proteome</keyword>
<dbReference type="EMBL" id="AWSO01000303">
    <property type="protein sequence ID" value="ESK92071.1"/>
    <property type="molecule type" value="Genomic_DNA"/>
</dbReference>
<dbReference type="InterPro" id="IPR002893">
    <property type="entry name" value="Znf_MYND"/>
</dbReference>
<keyword evidence="1" id="KW-0479">Metal-binding</keyword>
<evidence type="ECO:0000256" key="4">
    <source>
        <dbReference type="PROSITE-ProRule" id="PRU00134"/>
    </source>
</evidence>
<name>V2XGW2_MONRO</name>
<evidence type="ECO:0000313" key="7">
    <source>
        <dbReference type="Proteomes" id="UP000017559"/>
    </source>
</evidence>
<feature type="domain" description="MYND-type" evidence="5">
    <location>
        <begin position="424"/>
        <end position="480"/>
    </location>
</feature>
<sequence>MPIDLNKAPLFAFIGNARNKFPSTIRAIAVLRKLGKPPVSADLTRPTSKIETALDVFEYLTCMTTHATPLAQDRNQTAICIQKQWSPCIRPWVLFFLDRIARTPEILENPQGTTFVDNLVTATAFVIMYPASLEDPFPELDQLRTSQSLMTLSIEVWLRVVEIHHFSWYTWTELLVKMLFPKYIGQSFTQAFPHALAASRRKDDFELVCIRHLNRLSQRPWEIPDDELNGYTLSMTLFCQCFFPTSPSYFPFLQAGATPAITSALISLLSRTKTLENVSPGTERFNIVVDLAEKLLMLLRLLVEAPVYVFQTLDLGILVAFFKAERFHHLKMKITFPPPPFFKEGSQSTFDGLLSNLMEQFAMYMIYPPVLRRFRKSIEKIEYLELDVRLNPKTAPFWSTWIKCVERAETLNSIYHNVRTVAPGNMCGYKSCPLKYGPGGRRQALPDGHRYVRCTSCLSRTYCSRSCAVKSWKEEHRTQCTQIVATKKAGKHYPSNTDMAFFCAIYEHHVFQNRFSIVRGMQAHEASNRDKDPLKSCFLQLRLDNTEVLDPLSPDCSRLSDLSSLDSSDMPPALLHDIRSCLVGAYESPAKICVLTYIPNGDREVMSLVKVVDISMLQTAPRWYTATGNGY</sequence>
<dbReference type="Gene3D" id="6.10.140.2220">
    <property type="match status" value="1"/>
</dbReference>
<proteinExistence type="predicted"/>
<dbReference type="Proteomes" id="UP000017559">
    <property type="component" value="Unassembled WGS sequence"/>
</dbReference>
<dbReference type="AlphaFoldDB" id="V2XGW2"/>
<accession>V2XGW2</accession>
<reference evidence="6 7" key="1">
    <citation type="journal article" date="2014" name="BMC Genomics">
        <title>Genome and secretome analysis of the hemibiotrophic fungal pathogen, Moniliophthora roreri, which causes frosty pod rot disease of cacao: mechanisms of the biotrophic and necrotrophic phases.</title>
        <authorList>
            <person name="Meinhardt L.W."/>
            <person name="Costa G.G.L."/>
            <person name="Thomazella D.P.T."/>
            <person name="Teixeira P.J.P.L."/>
            <person name="Carazzolle M.F."/>
            <person name="Schuster S.C."/>
            <person name="Carlson J.E."/>
            <person name="Guiltinan M.J."/>
            <person name="Mieczkowski P."/>
            <person name="Farmer A."/>
            <person name="Ramaraj T."/>
            <person name="Crozier J."/>
            <person name="Davis R.E."/>
            <person name="Shao J."/>
            <person name="Melnick R.L."/>
            <person name="Pereira G.A.G."/>
            <person name="Bailey B.A."/>
        </authorList>
    </citation>
    <scope>NUCLEOTIDE SEQUENCE [LARGE SCALE GENOMIC DNA]</scope>
    <source>
        <strain evidence="6 7">MCA 2997</strain>
    </source>
</reference>
<organism evidence="6 7">
    <name type="scientific">Moniliophthora roreri (strain MCA 2997)</name>
    <name type="common">Cocoa frosty pod rot fungus</name>
    <name type="synonym">Crinipellis roreri</name>
    <dbReference type="NCBI Taxonomy" id="1381753"/>
    <lineage>
        <taxon>Eukaryota</taxon>
        <taxon>Fungi</taxon>
        <taxon>Dikarya</taxon>
        <taxon>Basidiomycota</taxon>
        <taxon>Agaricomycotina</taxon>
        <taxon>Agaricomycetes</taxon>
        <taxon>Agaricomycetidae</taxon>
        <taxon>Agaricales</taxon>
        <taxon>Marasmiineae</taxon>
        <taxon>Marasmiaceae</taxon>
        <taxon>Moniliophthora</taxon>
    </lineage>
</organism>
<dbReference type="Pfam" id="PF01753">
    <property type="entry name" value="zf-MYND"/>
    <property type="match status" value="1"/>
</dbReference>
<comment type="caution">
    <text evidence="6">The sequence shown here is derived from an EMBL/GenBank/DDBJ whole genome shotgun (WGS) entry which is preliminary data.</text>
</comment>
<evidence type="ECO:0000313" key="6">
    <source>
        <dbReference type="EMBL" id="ESK92071.1"/>
    </source>
</evidence>